<evidence type="ECO:0000313" key="1">
    <source>
        <dbReference type="EMBL" id="MBY86681.1"/>
    </source>
</evidence>
<sequence length="102" mass="11473">MNIPVHELSTSVTRPITSYYVSTRELHGYRRTARFTGRKQRTGHVPIALWSTGRSSRGQRLVASDGSFVVPADLAGGGRREVEMRLNLAGELRFGYRNRRGL</sequence>
<proteinExistence type="predicted"/>
<name>A0A2S2R9G4_9HEMI</name>
<accession>A0A2S2R9G4</accession>
<dbReference type="AlphaFoldDB" id="A0A2S2R9G4"/>
<protein>
    <submittedName>
        <fullName evidence="1">Uncharacterized protein</fullName>
    </submittedName>
</protein>
<gene>
    <name evidence="1" type="ORF">g.59519</name>
</gene>
<dbReference type="EMBL" id="GGMS01017478">
    <property type="protein sequence ID" value="MBY86681.1"/>
    <property type="molecule type" value="Transcribed_RNA"/>
</dbReference>
<reference evidence="1" key="1">
    <citation type="submission" date="2018-04" db="EMBL/GenBank/DDBJ databases">
        <title>Transcriptome assembly of Sipha flava.</title>
        <authorList>
            <person name="Scully E.D."/>
            <person name="Geib S.M."/>
            <person name="Palmer N.A."/>
            <person name="Koch K."/>
            <person name="Bradshaw J."/>
            <person name="Heng-Moss T."/>
            <person name="Sarath G."/>
        </authorList>
    </citation>
    <scope>NUCLEOTIDE SEQUENCE</scope>
</reference>
<organism evidence="1">
    <name type="scientific">Sipha flava</name>
    <name type="common">yellow sugarcane aphid</name>
    <dbReference type="NCBI Taxonomy" id="143950"/>
    <lineage>
        <taxon>Eukaryota</taxon>
        <taxon>Metazoa</taxon>
        <taxon>Ecdysozoa</taxon>
        <taxon>Arthropoda</taxon>
        <taxon>Hexapoda</taxon>
        <taxon>Insecta</taxon>
        <taxon>Pterygota</taxon>
        <taxon>Neoptera</taxon>
        <taxon>Paraneoptera</taxon>
        <taxon>Hemiptera</taxon>
        <taxon>Sternorrhyncha</taxon>
        <taxon>Aphidomorpha</taxon>
        <taxon>Aphidoidea</taxon>
        <taxon>Aphididae</taxon>
        <taxon>Sipha</taxon>
    </lineage>
</organism>